<dbReference type="InterPro" id="IPR013100">
    <property type="entry name" value="LEH"/>
</dbReference>
<reference evidence="2 3" key="1">
    <citation type="submission" date="2017-12" db="EMBL/GenBank/DDBJ databases">
        <title>The genome sequence of Caulobacter sp. 410.</title>
        <authorList>
            <person name="Gao J."/>
            <person name="Mao X."/>
            <person name="Sun J."/>
        </authorList>
    </citation>
    <scope>NUCLEOTIDE SEQUENCE [LARGE SCALE GENOMIC DNA]</scope>
    <source>
        <strain evidence="2 3">410</strain>
    </source>
</reference>
<sequence length="130" mass="14435">MPTPIETVTAFSAAFPEDNGKAAIRRWFTPKTVWINEGVSKTTGIEEAIAFLERPSRSKAVAAVHFDILAIAADGNRVLTERVDRFVRADCSEIAAARLMGIFEVEGDKIVAWRDYFDINFATKVSADKR</sequence>
<proteinExistence type="predicted"/>
<name>A0A2N5DRP7_9CAUL</name>
<comment type="caution">
    <text evidence="2">The sequence shown here is derived from an EMBL/GenBank/DDBJ whole genome shotgun (WGS) entry which is preliminary data.</text>
</comment>
<dbReference type="EMBL" id="PJRS01000005">
    <property type="protein sequence ID" value="PLR28731.1"/>
    <property type="molecule type" value="Genomic_DNA"/>
</dbReference>
<dbReference type="Proteomes" id="UP000234479">
    <property type="component" value="Unassembled WGS sequence"/>
</dbReference>
<dbReference type="InterPro" id="IPR032710">
    <property type="entry name" value="NTF2-like_dom_sf"/>
</dbReference>
<organism evidence="2 3">
    <name type="scientific">Caulobacter zeae</name>
    <dbReference type="NCBI Taxonomy" id="2055137"/>
    <lineage>
        <taxon>Bacteria</taxon>
        <taxon>Pseudomonadati</taxon>
        <taxon>Pseudomonadota</taxon>
        <taxon>Alphaproteobacteria</taxon>
        <taxon>Caulobacterales</taxon>
        <taxon>Caulobacteraceae</taxon>
        <taxon>Caulobacter</taxon>
    </lineage>
</organism>
<dbReference type="OrthoDB" id="9781757at2"/>
<evidence type="ECO:0000313" key="2">
    <source>
        <dbReference type="EMBL" id="PLR28731.1"/>
    </source>
</evidence>
<dbReference type="Gene3D" id="3.10.450.50">
    <property type="match status" value="1"/>
</dbReference>
<keyword evidence="3" id="KW-1185">Reference proteome</keyword>
<gene>
    <name evidence="2" type="ORF">SGCZBJ_01420</name>
</gene>
<keyword evidence="2" id="KW-0378">Hydrolase</keyword>
<accession>A0A2N5DRP7</accession>
<dbReference type="SUPFAM" id="SSF54427">
    <property type="entry name" value="NTF2-like"/>
    <property type="match status" value="1"/>
</dbReference>
<evidence type="ECO:0000259" key="1">
    <source>
        <dbReference type="Pfam" id="PF07858"/>
    </source>
</evidence>
<evidence type="ECO:0000313" key="3">
    <source>
        <dbReference type="Proteomes" id="UP000234479"/>
    </source>
</evidence>
<dbReference type="GO" id="GO:0016787">
    <property type="term" value="F:hydrolase activity"/>
    <property type="evidence" value="ECO:0007669"/>
    <property type="project" value="UniProtKB-KW"/>
</dbReference>
<dbReference type="AlphaFoldDB" id="A0A2N5DRP7"/>
<dbReference type="Pfam" id="PF07858">
    <property type="entry name" value="LEH"/>
    <property type="match status" value="1"/>
</dbReference>
<feature type="domain" description="Limonene-1,2-epoxide hydrolase" evidence="1">
    <location>
        <begin position="3"/>
        <end position="120"/>
    </location>
</feature>
<protein>
    <submittedName>
        <fullName evidence="2">Limonene-1,2-epoxide hydrolase</fullName>
    </submittedName>
</protein>